<protein>
    <recommendedName>
        <fullName evidence="5">Lipoprotein</fullName>
    </recommendedName>
</protein>
<keyword evidence="4" id="KW-1185">Reference proteome</keyword>
<feature type="signal peptide" evidence="2">
    <location>
        <begin position="1"/>
        <end position="19"/>
    </location>
</feature>
<evidence type="ECO:0000313" key="3">
    <source>
        <dbReference type="EMBL" id="TYK64320.1"/>
    </source>
</evidence>
<evidence type="ECO:0000313" key="4">
    <source>
        <dbReference type="Proteomes" id="UP000815846"/>
    </source>
</evidence>
<evidence type="ECO:0000256" key="1">
    <source>
        <dbReference type="SAM" id="MobiDB-lite"/>
    </source>
</evidence>
<name>A0ABY3MSZ7_9GAMM</name>
<dbReference type="EMBL" id="PJAI02000030">
    <property type="protein sequence ID" value="TYK64320.1"/>
    <property type="molecule type" value="Genomic_DNA"/>
</dbReference>
<keyword evidence="2" id="KW-0732">Signal</keyword>
<gene>
    <name evidence="3" type="ORF">CWS31_016245</name>
</gene>
<feature type="chain" id="PRO_5046406975" description="Lipoprotein" evidence="2">
    <location>
        <begin position="20"/>
        <end position="73"/>
    </location>
</feature>
<evidence type="ECO:0008006" key="5">
    <source>
        <dbReference type="Google" id="ProtNLM"/>
    </source>
</evidence>
<dbReference type="RefSeq" id="WP_148747780.1">
    <property type="nucleotide sequence ID" value="NZ_PJAI02000030.1"/>
</dbReference>
<organism evidence="3 4">
    <name type="scientific">Colwellia echini</name>
    <dbReference type="NCBI Taxonomy" id="1982103"/>
    <lineage>
        <taxon>Bacteria</taxon>
        <taxon>Pseudomonadati</taxon>
        <taxon>Pseudomonadota</taxon>
        <taxon>Gammaproteobacteria</taxon>
        <taxon>Alteromonadales</taxon>
        <taxon>Colwelliaceae</taxon>
        <taxon>Colwellia</taxon>
    </lineage>
</organism>
<reference evidence="3 4" key="1">
    <citation type="submission" date="2019-08" db="EMBL/GenBank/DDBJ databases">
        <title>Microbe sample from Colwellia echini.</title>
        <authorList>
            <person name="Christiansen L."/>
            <person name="Pathiraja D."/>
            <person name="Schultz-Johansen M."/>
            <person name="Choi I.-G."/>
            <person name="Stougaard P."/>
        </authorList>
    </citation>
    <scope>NUCLEOTIDE SEQUENCE [LARGE SCALE GENOMIC DNA]</scope>
    <source>
        <strain evidence="3 4">A3</strain>
    </source>
</reference>
<comment type="caution">
    <text evidence="3">The sequence shown here is derived from an EMBL/GenBank/DDBJ whole genome shotgun (WGS) entry which is preliminary data.</text>
</comment>
<feature type="region of interest" description="Disordered" evidence="1">
    <location>
        <begin position="34"/>
        <end position="56"/>
    </location>
</feature>
<accession>A0ABY3MSZ7</accession>
<proteinExistence type="predicted"/>
<evidence type="ECO:0000256" key="2">
    <source>
        <dbReference type="SAM" id="SignalP"/>
    </source>
</evidence>
<dbReference type="PROSITE" id="PS51257">
    <property type="entry name" value="PROKAR_LIPOPROTEIN"/>
    <property type="match status" value="1"/>
</dbReference>
<dbReference type="Proteomes" id="UP000815846">
    <property type="component" value="Unassembled WGS sequence"/>
</dbReference>
<sequence length="73" mass="7878">MPKLLITFFILIFISSCTSKQVADSGCGFVVGSHEAEQERKQKNSRSGQKHEKSDSDIINGLLSALFGADGCT</sequence>